<feature type="domain" description="Fungal-type protein kinase" evidence="1">
    <location>
        <begin position="2"/>
        <end position="203"/>
    </location>
</feature>
<dbReference type="AlphaFoldDB" id="A0A5N5QDM9"/>
<dbReference type="OrthoDB" id="5569250at2759"/>
<reference evidence="2 3" key="1">
    <citation type="journal article" date="2019" name="Fungal Biol. Biotechnol.">
        <title>Draft genome sequence of fastidious pathogen Ceratobasidium theobromae, which causes vascular-streak dieback in Theobroma cacao.</title>
        <authorList>
            <person name="Ali S.S."/>
            <person name="Asman A."/>
            <person name="Shao J."/>
            <person name="Firmansyah A.P."/>
            <person name="Susilo A.W."/>
            <person name="Rosmana A."/>
            <person name="McMahon P."/>
            <person name="Junaid M."/>
            <person name="Guest D."/>
            <person name="Kheng T.Y."/>
            <person name="Meinhardt L.W."/>
            <person name="Bailey B.A."/>
        </authorList>
    </citation>
    <scope>NUCLEOTIDE SEQUENCE [LARGE SCALE GENOMIC DNA]</scope>
    <source>
        <strain evidence="2 3">CT2</strain>
    </source>
</reference>
<comment type="caution">
    <text evidence="2">The sequence shown here is derived from an EMBL/GenBank/DDBJ whole genome shotgun (WGS) entry which is preliminary data.</text>
</comment>
<dbReference type="PANTHER" id="PTHR38248:SF2">
    <property type="entry name" value="FUNK1 11"/>
    <property type="match status" value="1"/>
</dbReference>
<evidence type="ECO:0000313" key="2">
    <source>
        <dbReference type="EMBL" id="KAB5589855.1"/>
    </source>
</evidence>
<evidence type="ECO:0000313" key="3">
    <source>
        <dbReference type="Proteomes" id="UP000383932"/>
    </source>
</evidence>
<dbReference type="EMBL" id="SSOP01000223">
    <property type="protein sequence ID" value="KAB5589855.1"/>
    <property type="molecule type" value="Genomic_DNA"/>
</dbReference>
<dbReference type="Proteomes" id="UP000383932">
    <property type="component" value="Unassembled WGS sequence"/>
</dbReference>
<sequence>MRIATSDVGLPLNSLTSLREFLCVMYDACAVQRNMYRKAKVLHRDISDNNIMVAPPAENTEFYEHCAEGYDEVKYINQVLANDKRVRPKPTCLVIDLGNGADLGLVHGQEALTMRTGTPKFIARSMSSGMVLGAYLSRWPASIMPKLEGRELQLYKYHYGKEYEKYNRTVGEGSRLDKQLFQAKSTHQLFHDSESVFWVIAWTLVCATRDPSQKEANPTIQFKKFAYAMLNHLPGDLVPDRRATFHPDETNWGAILHNDLADMVPMVSQMHSYIWYEWAYKDALEPEHSHEALMRLLLQEIVRIDNTSDMSLKFGSRPLPVDLGHQQN</sequence>
<accession>A0A5N5QDM9</accession>
<evidence type="ECO:0000259" key="1">
    <source>
        <dbReference type="Pfam" id="PF17667"/>
    </source>
</evidence>
<keyword evidence="3" id="KW-1185">Reference proteome</keyword>
<dbReference type="InterPro" id="IPR040976">
    <property type="entry name" value="Pkinase_fungal"/>
</dbReference>
<name>A0A5N5QDM9_9AGAM</name>
<dbReference type="PANTHER" id="PTHR38248">
    <property type="entry name" value="FUNK1 6"/>
    <property type="match status" value="1"/>
</dbReference>
<dbReference type="Pfam" id="PF17667">
    <property type="entry name" value="Pkinase_fungal"/>
    <property type="match status" value="1"/>
</dbReference>
<gene>
    <name evidence="2" type="ORF">CTheo_6715</name>
</gene>
<protein>
    <recommendedName>
        <fullName evidence="1">Fungal-type protein kinase domain-containing protein</fullName>
    </recommendedName>
</protein>
<organism evidence="2 3">
    <name type="scientific">Ceratobasidium theobromae</name>
    <dbReference type="NCBI Taxonomy" id="1582974"/>
    <lineage>
        <taxon>Eukaryota</taxon>
        <taxon>Fungi</taxon>
        <taxon>Dikarya</taxon>
        <taxon>Basidiomycota</taxon>
        <taxon>Agaricomycotina</taxon>
        <taxon>Agaricomycetes</taxon>
        <taxon>Cantharellales</taxon>
        <taxon>Ceratobasidiaceae</taxon>
        <taxon>Ceratobasidium</taxon>
    </lineage>
</organism>
<proteinExistence type="predicted"/>